<feature type="domain" description="Pyruvate kinase C-terminal" evidence="16">
    <location>
        <begin position="361"/>
        <end position="476"/>
    </location>
</feature>
<dbReference type="EC" id="2.7.1.40" evidence="4 13"/>
<evidence type="ECO:0000313" key="17">
    <source>
        <dbReference type="EMBL" id="TDQ36843.1"/>
    </source>
</evidence>
<comment type="catalytic activity">
    <reaction evidence="14">
        <text>pyruvate + ATP = phosphoenolpyruvate + ADP + H(+)</text>
        <dbReference type="Rhea" id="RHEA:18157"/>
        <dbReference type="ChEBI" id="CHEBI:15361"/>
        <dbReference type="ChEBI" id="CHEBI:15378"/>
        <dbReference type="ChEBI" id="CHEBI:30616"/>
        <dbReference type="ChEBI" id="CHEBI:58702"/>
        <dbReference type="ChEBI" id="CHEBI:456216"/>
        <dbReference type="EC" id="2.7.1.40"/>
    </reaction>
</comment>
<evidence type="ECO:0000256" key="3">
    <source>
        <dbReference type="ARBA" id="ARBA00008663"/>
    </source>
</evidence>
<organism evidence="17 18">
    <name type="scientific">Thiopseudomonas denitrificans</name>
    <dbReference type="NCBI Taxonomy" id="1501432"/>
    <lineage>
        <taxon>Bacteria</taxon>
        <taxon>Pseudomonadati</taxon>
        <taxon>Pseudomonadota</taxon>
        <taxon>Gammaproteobacteria</taxon>
        <taxon>Pseudomonadales</taxon>
        <taxon>Pseudomonadaceae</taxon>
        <taxon>Thiopseudomonas</taxon>
    </lineage>
</organism>
<dbReference type="InterPro" id="IPR015806">
    <property type="entry name" value="Pyrv_Knase_insert_dom_sf"/>
</dbReference>
<keyword evidence="12 17" id="KW-0670">Pyruvate</keyword>
<keyword evidence="9" id="KW-0067">ATP-binding</keyword>
<dbReference type="InterPro" id="IPR001697">
    <property type="entry name" value="Pyr_Knase"/>
</dbReference>
<dbReference type="Pfam" id="PF02887">
    <property type="entry name" value="PK_C"/>
    <property type="match status" value="1"/>
</dbReference>
<keyword evidence="7" id="KW-0547">Nucleotide-binding</keyword>
<dbReference type="NCBIfam" id="NF004978">
    <property type="entry name" value="PRK06354.1"/>
    <property type="match status" value="1"/>
</dbReference>
<dbReference type="PRINTS" id="PR01050">
    <property type="entry name" value="PYRUVTKNASE"/>
</dbReference>
<proteinExistence type="inferred from homology"/>
<evidence type="ECO:0000256" key="2">
    <source>
        <dbReference type="ARBA" id="ARBA00004997"/>
    </source>
</evidence>
<dbReference type="InterPro" id="IPR018209">
    <property type="entry name" value="Pyrv_Knase_AS"/>
</dbReference>
<evidence type="ECO:0000256" key="6">
    <source>
        <dbReference type="ARBA" id="ARBA00022723"/>
    </source>
</evidence>
<protein>
    <recommendedName>
        <fullName evidence="4 13">Pyruvate kinase</fullName>
        <ecNumber evidence="4 13">2.7.1.40</ecNumber>
    </recommendedName>
</protein>
<dbReference type="FunFam" id="2.40.33.10:FF:000001">
    <property type="entry name" value="Pyruvate kinase"/>
    <property type="match status" value="1"/>
</dbReference>
<accession>A0A4R6TX27</accession>
<comment type="caution">
    <text evidence="17">The sequence shown here is derived from an EMBL/GenBank/DDBJ whole genome shotgun (WGS) entry which is preliminary data.</text>
</comment>
<dbReference type="PROSITE" id="PS00110">
    <property type="entry name" value="PYRUVATE_KINASE"/>
    <property type="match status" value="1"/>
</dbReference>
<comment type="pathway">
    <text evidence="2 14">Carbohydrate degradation; glycolysis; pyruvate from D-glyceraldehyde 3-phosphate: step 5/5.</text>
</comment>
<comment type="cofactor">
    <cofactor evidence="1">
        <name>K(+)</name>
        <dbReference type="ChEBI" id="CHEBI:29103"/>
    </cofactor>
</comment>
<reference evidence="17 18" key="1">
    <citation type="submission" date="2019-03" db="EMBL/GenBank/DDBJ databases">
        <title>Genomic Encyclopedia of Type Strains, Phase IV (KMG-IV): sequencing the most valuable type-strain genomes for metagenomic binning, comparative biology and taxonomic classification.</title>
        <authorList>
            <person name="Goeker M."/>
        </authorList>
    </citation>
    <scope>NUCLEOTIDE SEQUENCE [LARGE SCALE GENOMIC DNA]</scope>
    <source>
        <strain evidence="17 18">DSM 28679</strain>
    </source>
</reference>
<dbReference type="NCBIfam" id="NF004491">
    <property type="entry name" value="PRK05826.1"/>
    <property type="match status" value="1"/>
</dbReference>
<dbReference type="InterPro" id="IPR011037">
    <property type="entry name" value="Pyrv_Knase-like_insert_dom_sf"/>
</dbReference>
<dbReference type="GO" id="GO:0030955">
    <property type="term" value="F:potassium ion binding"/>
    <property type="evidence" value="ECO:0007669"/>
    <property type="project" value="UniProtKB-UniRule"/>
</dbReference>
<dbReference type="AlphaFoldDB" id="A0A4R6TX27"/>
<keyword evidence="10 14" id="KW-0460">Magnesium</keyword>
<evidence type="ECO:0000256" key="13">
    <source>
        <dbReference type="NCBIfam" id="TIGR01064"/>
    </source>
</evidence>
<keyword evidence="6" id="KW-0479">Metal-binding</keyword>
<dbReference type="InterPro" id="IPR040442">
    <property type="entry name" value="Pyrv_kinase-like_dom_sf"/>
</dbReference>
<dbReference type="RefSeq" id="WP_101497600.1">
    <property type="nucleotide sequence ID" value="NZ_LNJZ01000009.1"/>
</dbReference>
<dbReference type="NCBIfam" id="TIGR01064">
    <property type="entry name" value="pyruv_kin"/>
    <property type="match status" value="1"/>
</dbReference>
<dbReference type="InterPro" id="IPR015793">
    <property type="entry name" value="Pyrv_Knase_brl"/>
</dbReference>
<dbReference type="Gene3D" id="3.20.20.60">
    <property type="entry name" value="Phosphoenolpyruvate-binding domains"/>
    <property type="match status" value="1"/>
</dbReference>
<keyword evidence="18" id="KW-1185">Reference proteome</keyword>
<keyword evidence="5 14" id="KW-0808">Transferase</keyword>
<evidence type="ECO:0000259" key="15">
    <source>
        <dbReference type="Pfam" id="PF00224"/>
    </source>
</evidence>
<evidence type="ECO:0000256" key="8">
    <source>
        <dbReference type="ARBA" id="ARBA00022777"/>
    </source>
</evidence>
<keyword evidence="11 14" id="KW-0324">Glycolysis</keyword>
<evidence type="ECO:0000256" key="11">
    <source>
        <dbReference type="ARBA" id="ARBA00023152"/>
    </source>
</evidence>
<dbReference type="UniPathway" id="UPA00109">
    <property type="reaction ID" value="UER00188"/>
</dbReference>
<dbReference type="InterPro" id="IPR015813">
    <property type="entry name" value="Pyrv/PenolPyrv_kinase-like_dom"/>
</dbReference>
<gene>
    <name evidence="17" type="ORF">DFQ45_11058</name>
</gene>
<comment type="similarity">
    <text evidence="3 14">Belongs to the pyruvate kinase family.</text>
</comment>
<evidence type="ECO:0000259" key="16">
    <source>
        <dbReference type="Pfam" id="PF02887"/>
    </source>
</evidence>
<dbReference type="GO" id="GO:0004743">
    <property type="term" value="F:pyruvate kinase activity"/>
    <property type="evidence" value="ECO:0007669"/>
    <property type="project" value="UniProtKB-UniRule"/>
</dbReference>
<dbReference type="OrthoDB" id="9812123at2"/>
<dbReference type="Gene3D" id="3.40.1380.20">
    <property type="entry name" value="Pyruvate kinase, C-terminal domain"/>
    <property type="match status" value="1"/>
</dbReference>
<evidence type="ECO:0000256" key="4">
    <source>
        <dbReference type="ARBA" id="ARBA00012142"/>
    </source>
</evidence>
<keyword evidence="8 14" id="KW-0418">Kinase</keyword>
<evidence type="ECO:0000256" key="5">
    <source>
        <dbReference type="ARBA" id="ARBA00022679"/>
    </source>
</evidence>
<dbReference type="GO" id="GO:0000287">
    <property type="term" value="F:magnesium ion binding"/>
    <property type="evidence" value="ECO:0007669"/>
    <property type="project" value="UniProtKB-UniRule"/>
</dbReference>
<dbReference type="PANTHER" id="PTHR11817">
    <property type="entry name" value="PYRUVATE KINASE"/>
    <property type="match status" value="1"/>
</dbReference>
<feature type="domain" description="Pyruvate kinase barrel" evidence="15">
    <location>
        <begin position="4"/>
        <end position="329"/>
    </location>
</feature>
<dbReference type="InterPro" id="IPR015795">
    <property type="entry name" value="Pyrv_Knase_C"/>
</dbReference>
<dbReference type="EMBL" id="SNYK01000010">
    <property type="protein sequence ID" value="TDQ36843.1"/>
    <property type="molecule type" value="Genomic_DNA"/>
</dbReference>
<dbReference type="SUPFAM" id="SSF51621">
    <property type="entry name" value="Phosphoenolpyruvate/pyruvate domain"/>
    <property type="match status" value="1"/>
</dbReference>
<evidence type="ECO:0000256" key="14">
    <source>
        <dbReference type="RuleBase" id="RU000504"/>
    </source>
</evidence>
<dbReference type="SUPFAM" id="SSF50800">
    <property type="entry name" value="PK beta-barrel domain-like"/>
    <property type="match status" value="1"/>
</dbReference>
<evidence type="ECO:0000256" key="7">
    <source>
        <dbReference type="ARBA" id="ARBA00022741"/>
    </source>
</evidence>
<evidence type="ECO:0000313" key="18">
    <source>
        <dbReference type="Proteomes" id="UP000294575"/>
    </source>
</evidence>
<dbReference type="Proteomes" id="UP000294575">
    <property type="component" value="Unassembled WGS sequence"/>
</dbReference>
<name>A0A4R6TX27_9GAMM</name>
<dbReference type="GO" id="GO:0016301">
    <property type="term" value="F:kinase activity"/>
    <property type="evidence" value="ECO:0007669"/>
    <property type="project" value="UniProtKB-KW"/>
</dbReference>
<dbReference type="InterPro" id="IPR036918">
    <property type="entry name" value="Pyrv_Knase_C_sf"/>
</dbReference>
<evidence type="ECO:0000256" key="1">
    <source>
        <dbReference type="ARBA" id="ARBA00001958"/>
    </source>
</evidence>
<dbReference type="GO" id="GO:0005524">
    <property type="term" value="F:ATP binding"/>
    <property type="evidence" value="ECO:0007669"/>
    <property type="project" value="UniProtKB-KW"/>
</dbReference>
<dbReference type="Pfam" id="PF00224">
    <property type="entry name" value="PK"/>
    <property type="match status" value="1"/>
</dbReference>
<sequence>MTLRRTKIVATMGPACDQPGVLEQLILAGMNVARLNFSHGTADEHRQRAVRIRELAGKHGRHIALLGDLQGPKIRIARFTEGQVELKTGAAFSFSLSHPKDAGTAERVCIDYPGLVTDCNVNDELLLDDGRVVLRVEEVTPDSLECRVLVGGVLSNHKGINKRGGGLTAPALTDKDREDIRLAAELELEYIAVSFPRDAADMQLARQLRDEAGSDAWLVAKIERAEAVMNDEVLAGLIEASDAVMVARGDLAVEIGDAELVGIQKKIIAASRRHNKAVITATQMMESMISSPMPTRAEVSDVANAVLDNTDAVMLSAETAAGHYPVEAVAAMARICLGAERSPSLRSSSHRIGREFARQDESIALATMYIANHFPGVKAIIALTESGHTPLVMTRIRSTIPVFAFASSRATQARVALFRGVETIAFDPSCHAESQVSTAAIDTLVSQGSVQEGDWVILTQGDTHHCVGCTNTMKVLQVQSKDGSCQG</sequence>
<evidence type="ECO:0000256" key="12">
    <source>
        <dbReference type="ARBA" id="ARBA00023317"/>
    </source>
</evidence>
<evidence type="ECO:0000256" key="10">
    <source>
        <dbReference type="ARBA" id="ARBA00022842"/>
    </source>
</evidence>
<evidence type="ECO:0000256" key="9">
    <source>
        <dbReference type="ARBA" id="ARBA00022840"/>
    </source>
</evidence>
<dbReference type="SUPFAM" id="SSF52935">
    <property type="entry name" value="PK C-terminal domain-like"/>
    <property type="match status" value="1"/>
</dbReference>
<dbReference type="Gene3D" id="2.40.33.10">
    <property type="entry name" value="PK beta-barrel domain-like"/>
    <property type="match status" value="1"/>
</dbReference>